<protein>
    <submittedName>
        <fullName evidence="2">Uncharacterized protein</fullName>
    </submittedName>
</protein>
<keyword evidence="1" id="KW-0812">Transmembrane</keyword>
<evidence type="ECO:0000313" key="3">
    <source>
        <dbReference type="Proteomes" id="UP000078529"/>
    </source>
</evidence>
<name>A0A175RV27_9HYPH</name>
<dbReference type="EMBL" id="LDQA01000011">
    <property type="protein sequence ID" value="KTR07293.1"/>
    <property type="molecule type" value="Genomic_DNA"/>
</dbReference>
<accession>A0A175RV27</accession>
<proteinExistence type="predicted"/>
<dbReference type="Proteomes" id="UP000078529">
    <property type="component" value="Unassembled WGS sequence"/>
</dbReference>
<reference evidence="2 3" key="1">
    <citation type="journal article" date="2016" name="Front. Microbiol.">
        <title>Genomic Resource of Rice Seed Associated Bacteria.</title>
        <authorList>
            <person name="Midha S."/>
            <person name="Bansal K."/>
            <person name="Sharma S."/>
            <person name="Kumar N."/>
            <person name="Patil P.P."/>
            <person name="Chaudhry V."/>
            <person name="Patil P.B."/>
        </authorList>
    </citation>
    <scope>NUCLEOTIDE SEQUENCE [LARGE SCALE GENOMIC DNA]</scope>
    <source>
        <strain evidence="2 3">NS365</strain>
    </source>
</reference>
<evidence type="ECO:0000256" key="1">
    <source>
        <dbReference type="SAM" id="Phobius"/>
    </source>
</evidence>
<feature type="transmembrane region" description="Helical" evidence="1">
    <location>
        <begin position="36"/>
        <end position="58"/>
    </location>
</feature>
<gene>
    <name evidence="2" type="ORF">NS365_04290</name>
</gene>
<keyword evidence="3" id="KW-1185">Reference proteome</keyword>
<keyword evidence="1" id="KW-0472">Membrane</keyword>
<dbReference type="PATRIC" id="fig|401562.4.peg.410"/>
<organism evidence="2 3">
    <name type="scientific">Aureimonas ureilytica</name>
    <dbReference type="NCBI Taxonomy" id="401562"/>
    <lineage>
        <taxon>Bacteria</taxon>
        <taxon>Pseudomonadati</taxon>
        <taxon>Pseudomonadota</taxon>
        <taxon>Alphaproteobacteria</taxon>
        <taxon>Hyphomicrobiales</taxon>
        <taxon>Aurantimonadaceae</taxon>
        <taxon>Aureimonas</taxon>
    </lineage>
</organism>
<sequence>MAAYDPLRPAPLLIPNGLSGPVSLPRLADHSADWRMLALSLMALVIGTDGAGAAWLLLKLIALATHLAW</sequence>
<dbReference type="AlphaFoldDB" id="A0A175RV27"/>
<keyword evidence="1" id="KW-1133">Transmembrane helix</keyword>
<comment type="caution">
    <text evidence="2">The sequence shown here is derived from an EMBL/GenBank/DDBJ whole genome shotgun (WGS) entry which is preliminary data.</text>
</comment>
<evidence type="ECO:0000313" key="2">
    <source>
        <dbReference type="EMBL" id="KTR07293.1"/>
    </source>
</evidence>